<evidence type="ECO:0000256" key="1">
    <source>
        <dbReference type="SAM" id="Phobius"/>
    </source>
</evidence>
<gene>
    <name evidence="2" type="ORF">Fcan01_20624</name>
</gene>
<keyword evidence="3" id="KW-1185">Reference proteome</keyword>
<dbReference type="Proteomes" id="UP000198287">
    <property type="component" value="Unassembled WGS sequence"/>
</dbReference>
<feature type="transmembrane region" description="Helical" evidence="1">
    <location>
        <begin position="246"/>
        <end position="276"/>
    </location>
</feature>
<feature type="transmembrane region" description="Helical" evidence="1">
    <location>
        <begin position="470"/>
        <end position="492"/>
    </location>
</feature>
<feature type="transmembrane region" description="Helical" evidence="1">
    <location>
        <begin position="716"/>
        <end position="734"/>
    </location>
</feature>
<feature type="transmembrane region" description="Helical" evidence="1">
    <location>
        <begin position="789"/>
        <end position="807"/>
    </location>
</feature>
<dbReference type="EMBL" id="LNIX01000019">
    <property type="protein sequence ID" value="OXA44336.1"/>
    <property type="molecule type" value="Genomic_DNA"/>
</dbReference>
<accession>A0A226DJH4</accession>
<feature type="transmembrane region" description="Helical" evidence="1">
    <location>
        <begin position="618"/>
        <end position="637"/>
    </location>
</feature>
<feature type="transmembrane region" description="Helical" evidence="1">
    <location>
        <begin position="436"/>
        <end position="458"/>
    </location>
</feature>
<feature type="transmembrane region" description="Helical" evidence="1">
    <location>
        <begin position="550"/>
        <end position="573"/>
    </location>
</feature>
<organism evidence="2 3">
    <name type="scientific">Folsomia candida</name>
    <name type="common">Springtail</name>
    <dbReference type="NCBI Taxonomy" id="158441"/>
    <lineage>
        <taxon>Eukaryota</taxon>
        <taxon>Metazoa</taxon>
        <taxon>Ecdysozoa</taxon>
        <taxon>Arthropoda</taxon>
        <taxon>Hexapoda</taxon>
        <taxon>Collembola</taxon>
        <taxon>Entomobryomorpha</taxon>
        <taxon>Isotomoidea</taxon>
        <taxon>Isotomidae</taxon>
        <taxon>Proisotominae</taxon>
        <taxon>Folsomia</taxon>
    </lineage>
</organism>
<dbReference type="AlphaFoldDB" id="A0A226DJH4"/>
<name>A0A226DJH4_FOLCA</name>
<feature type="transmembrane region" description="Helical" evidence="1">
    <location>
        <begin position="682"/>
        <end position="704"/>
    </location>
</feature>
<sequence length="808" mass="93756">MFSNRLLKTYWIRQYITGLFHCTPFQVVKIRGEPILKVSPWRKLVPFIVLCICLLFYCVMSILRMYMRIWEPNIYRVEFVMDVALGQTAILTAALSLLMVTGRWDHINMLNIIMSLDKNLKRLMFLAAVASLMVPLIIGIVVLDPASFMHRLFLSLFNIRLRLELKILPLIFLIVFFNLQISNVIFHYLGCGLLYIYAAIAWLKTVEVSRVQNKGITRWKKCDLVSNTEDNLNFLQTYRQLQLVDLWVNVIYGNFLLSVHFAGTFVISLATSFLLIRMPGQVSPAMSIFALAGLLSCVSIVYGEVLLAEMVSSSCEMFIRACTSKFRKKSVKGKLVASLWTIRFRSGRPFFLLGRHSFLRFLNELLYFLATLLIATNRSDDIVLNASIPVAMLTLRMLKIYEARQHIMDIFCCTPFQLRKFGGPIQLRISSWKKHLLFIFFTMFLISYCIIFVVRMYFKLWEPKVHRVQFVFDVSLGLSVFVVTSMALLMTLERRDQASMVNMLMSLDKCMKGKDIFEMGYGENWENLPFVILYVSAAPKIKRRVKLRELTMEALFFVAGVATVLMPILYGFVVLDKAAIIHRFFLHVLGIRLRLAVKILPILFLIMYYILQICNVMFHNLCCAMLYLHCITVWLIVVNKAHLRRRYTRWMRCDLISMTRDPFDVIKGYRHLQVMDRWLNVIYGHFLMSVHLGGILGISIATNYMIIRWHDRLNRATIMVALIGICVCFVTMFVEVKLTATVAELSETFIRNSSSKHRRKSIKGKMTKSLWLINFQTGEPFFHLKHTSFLGFISLLLNFLSTLLIATE</sequence>
<evidence type="ECO:0000313" key="2">
    <source>
        <dbReference type="EMBL" id="OXA44336.1"/>
    </source>
</evidence>
<feature type="transmembrane region" description="Helical" evidence="1">
    <location>
        <begin position="79"/>
        <end position="102"/>
    </location>
</feature>
<evidence type="ECO:0000313" key="3">
    <source>
        <dbReference type="Proteomes" id="UP000198287"/>
    </source>
</evidence>
<keyword evidence="1" id="KW-1133">Transmembrane helix</keyword>
<comment type="caution">
    <text evidence="2">The sequence shown here is derived from an EMBL/GenBank/DDBJ whole genome shotgun (WGS) entry which is preliminary data.</text>
</comment>
<reference evidence="2 3" key="1">
    <citation type="submission" date="2015-12" db="EMBL/GenBank/DDBJ databases">
        <title>The genome of Folsomia candida.</title>
        <authorList>
            <person name="Faddeeva A."/>
            <person name="Derks M.F."/>
            <person name="Anvar Y."/>
            <person name="Smit S."/>
            <person name="Van Straalen N."/>
            <person name="Roelofs D."/>
        </authorList>
    </citation>
    <scope>NUCLEOTIDE SEQUENCE [LARGE SCALE GENOMIC DNA]</scope>
    <source>
        <strain evidence="2 3">VU population</strain>
        <tissue evidence="2">Whole body</tissue>
    </source>
</reference>
<feature type="transmembrane region" description="Helical" evidence="1">
    <location>
        <begin position="44"/>
        <end position="67"/>
    </location>
</feature>
<feature type="transmembrane region" description="Helical" evidence="1">
    <location>
        <begin position="185"/>
        <end position="203"/>
    </location>
</feature>
<protein>
    <submittedName>
        <fullName evidence="2">Uncharacterized protein</fullName>
    </submittedName>
</protein>
<feature type="transmembrane region" description="Helical" evidence="1">
    <location>
        <begin position="288"/>
        <end position="308"/>
    </location>
</feature>
<keyword evidence="1" id="KW-0472">Membrane</keyword>
<proteinExistence type="predicted"/>
<feature type="transmembrane region" description="Helical" evidence="1">
    <location>
        <begin position="122"/>
        <end position="143"/>
    </location>
</feature>
<feature type="transmembrane region" description="Helical" evidence="1">
    <location>
        <begin position="593"/>
        <end position="611"/>
    </location>
</feature>
<keyword evidence="1" id="KW-0812">Transmembrane</keyword>